<reference evidence="2 3" key="1">
    <citation type="journal article" date="2018" name="Front. Plant Sci.">
        <title>Red Clover (Trifolium pratense) and Zigzag Clover (T. medium) - A Picture of Genomic Similarities and Differences.</title>
        <authorList>
            <person name="Dluhosova J."/>
            <person name="Istvanek J."/>
            <person name="Nedelnik J."/>
            <person name="Repkova J."/>
        </authorList>
    </citation>
    <scope>NUCLEOTIDE SEQUENCE [LARGE SCALE GENOMIC DNA]</scope>
    <source>
        <strain evidence="3">cv. 10/8</strain>
        <tissue evidence="2">Leaf</tissue>
    </source>
</reference>
<organism evidence="2 3">
    <name type="scientific">Trifolium medium</name>
    <dbReference type="NCBI Taxonomy" id="97028"/>
    <lineage>
        <taxon>Eukaryota</taxon>
        <taxon>Viridiplantae</taxon>
        <taxon>Streptophyta</taxon>
        <taxon>Embryophyta</taxon>
        <taxon>Tracheophyta</taxon>
        <taxon>Spermatophyta</taxon>
        <taxon>Magnoliopsida</taxon>
        <taxon>eudicotyledons</taxon>
        <taxon>Gunneridae</taxon>
        <taxon>Pentapetalae</taxon>
        <taxon>rosids</taxon>
        <taxon>fabids</taxon>
        <taxon>Fabales</taxon>
        <taxon>Fabaceae</taxon>
        <taxon>Papilionoideae</taxon>
        <taxon>50 kb inversion clade</taxon>
        <taxon>NPAAA clade</taxon>
        <taxon>Hologalegina</taxon>
        <taxon>IRL clade</taxon>
        <taxon>Trifolieae</taxon>
        <taxon>Trifolium</taxon>
    </lineage>
</organism>
<feature type="compositionally biased region" description="Basic and acidic residues" evidence="1">
    <location>
        <begin position="63"/>
        <end position="74"/>
    </location>
</feature>
<feature type="compositionally biased region" description="Basic and acidic residues" evidence="1">
    <location>
        <begin position="83"/>
        <end position="97"/>
    </location>
</feature>
<dbReference type="Proteomes" id="UP000265520">
    <property type="component" value="Unassembled WGS sequence"/>
</dbReference>
<dbReference type="AlphaFoldDB" id="A0A392R5C1"/>
<feature type="compositionally biased region" description="Polar residues" evidence="1">
    <location>
        <begin position="27"/>
        <end position="62"/>
    </location>
</feature>
<evidence type="ECO:0000313" key="2">
    <source>
        <dbReference type="EMBL" id="MCI31808.1"/>
    </source>
</evidence>
<keyword evidence="3" id="KW-1185">Reference proteome</keyword>
<accession>A0A392R5C1</accession>
<feature type="compositionally biased region" description="Basic and acidic residues" evidence="1">
    <location>
        <begin position="7"/>
        <end position="22"/>
    </location>
</feature>
<sequence>PETDQTSPEKETPKNEEGKNMKEVGTSEDNPTPTASQKNLVDSHLPTDSTKGNETQAQPNNHQVEDPSPQKDTEGPQPNPDQNKPEVEVPTVTEEKTPIQVESHGTSVIEASSQGPLQDMAQHNVIIADPPC</sequence>
<protein>
    <submittedName>
        <fullName evidence="2">Uncharacterized protein</fullName>
    </submittedName>
</protein>
<comment type="caution">
    <text evidence="2">The sequence shown here is derived from an EMBL/GenBank/DDBJ whole genome shotgun (WGS) entry which is preliminary data.</text>
</comment>
<feature type="non-terminal residue" evidence="2">
    <location>
        <position position="1"/>
    </location>
</feature>
<dbReference type="EMBL" id="LXQA010190268">
    <property type="protein sequence ID" value="MCI31808.1"/>
    <property type="molecule type" value="Genomic_DNA"/>
</dbReference>
<evidence type="ECO:0000256" key="1">
    <source>
        <dbReference type="SAM" id="MobiDB-lite"/>
    </source>
</evidence>
<name>A0A392R5C1_9FABA</name>
<proteinExistence type="predicted"/>
<evidence type="ECO:0000313" key="3">
    <source>
        <dbReference type="Proteomes" id="UP000265520"/>
    </source>
</evidence>
<feature type="region of interest" description="Disordered" evidence="1">
    <location>
        <begin position="1"/>
        <end position="107"/>
    </location>
</feature>